<evidence type="ECO:0000256" key="1">
    <source>
        <dbReference type="ARBA" id="ARBA00004776"/>
    </source>
</evidence>
<evidence type="ECO:0000256" key="2">
    <source>
        <dbReference type="ARBA" id="ARBA00006739"/>
    </source>
</evidence>
<dbReference type="Proteomes" id="UP000271573">
    <property type="component" value="Chromosome"/>
</dbReference>
<keyword evidence="5" id="KW-0472">Membrane</keyword>
<protein>
    <submittedName>
        <fullName evidence="6">Glycosyl transferase</fullName>
    </submittedName>
</protein>
<keyword evidence="5" id="KW-1133">Transmembrane helix</keyword>
<dbReference type="OrthoDB" id="7615426at2"/>
<organism evidence="6 7">
    <name type="scientific">Nocardioides baekrokdamisoli</name>
    <dbReference type="NCBI Taxonomy" id="1804624"/>
    <lineage>
        <taxon>Bacteria</taxon>
        <taxon>Bacillati</taxon>
        <taxon>Actinomycetota</taxon>
        <taxon>Actinomycetes</taxon>
        <taxon>Propionibacteriales</taxon>
        <taxon>Nocardioidaceae</taxon>
        <taxon>Nocardioides</taxon>
    </lineage>
</organism>
<proteinExistence type="inferred from homology"/>
<dbReference type="EMBL" id="AP019307">
    <property type="protein sequence ID" value="BBH18085.1"/>
    <property type="molecule type" value="Genomic_DNA"/>
</dbReference>
<dbReference type="Pfam" id="PF13641">
    <property type="entry name" value="Glyco_tranf_2_3"/>
    <property type="match status" value="1"/>
</dbReference>
<feature type="transmembrane region" description="Helical" evidence="5">
    <location>
        <begin position="228"/>
        <end position="257"/>
    </location>
</feature>
<comment type="pathway">
    <text evidence="1">Cell wall biogenesis; cell wall polysaccharide biosynthesis.</text>
</comment>
<evidence type="ECO:0000256" key="5">
    <source>
        <dbReference type="SAM" id="Phobius"/>
    </source>
</evidence>
<dbReference type="AlphaFoldDB" id="A0A3G9IPU6"/>
<dbReference type="PANTHER" id="PTHR43179:SF12">
    <property type="entry name" value="GALACTOFURANOSYLTRANSFERASE GLFT2"/>
    <property type="match status" value="1"/>
</dbReference>
<keyword evidence="7" id="KW-1185">Reference proteome</keyword>
<dbReference type="SUPFAM" id="SSF53448">
    <property type="entry name" value="Nucleotide-diphospho-sugar transferases"/>
    <property type="match status" value="1"/>
</dbReference>
<gene>
    <name evidence="6" type="ORF">Back2_23720</name>
</gene>
<evidence type="ECO:0000256" key="4">
    <source>
        <dbReference type="ARBA" id="ARBA00022679"/>
    </source>
</evidence>
<reference evidence="6 7" key="1">
    <citation type="submission" date="2018-11" db="EMBL/GenBank/DDBJ databases">
        <title>Complete genome sequence of Nocardioides baekrokdamisoli strain KCTC 39748.</title>
        <authorList>
            <person name="Kang S.W."/>
            <person name="Lee K.C."/>
            <person name="Kim K.K."/>
            <person name="Kim J.S."/>
            <person name="Kim D.S."/>
            <person name="Ko S.H."/>
            <person name="Yang S.H."/>
            <person name="Shin Y.K."/>
            <person name="Lee J.S."/>
        </authorList>
    </citation>
    <scope>NUCLEOTIDE SEQUENCE [LARGE SCALE GENOMIC DNA]</scope>
    <source>
        <strain evidence="6 7">KCTC 39748</strain>
    </source>
</reference>
<dbReference type="CDD" id="cd04186">
    <property type="entry name" value="GT_2_like_c"/>
    <property type="match status" value="1"/>
</dbReference>
<keyword evidence="4 6" id="KW-0808">Transferase</keyword>
<keyword evidence="3" id="KW-0328">Glycosyltransferase</keyword>
<dbReference type="Gene3D" id="3.90.550.10">
    <property type="entry name" value="Spore Coat Polysaccharide Biosynthesis Protein SpsA, Chain A"/>
    <property type="match status" value="1"/>
</dbReference>
<name>A0A3G9IPU6_9ACTN</name>
<dbReference type="KEGG" id="nbe:Back2_23720"/>
<dbReference type="GO" id="GO:0016757">
    <property type="term" value="F:glycosyltransferase activity"/>
    <property type="evidence" value="ECO:0007669"/>
    <property type="project" value="UniProtKB-KW"/>
</dbReference>
<evidence type="ECO:0000313" key="7">
    <source>
        <dbReference type="Proteomes" id="UP000271573"/>
    </source>
</evidence>
<dbReference type="InterPro" id="IPR029044">
    <property type="entry name" value="Nucleotide-diphossugar_trans"/>
</dbReference>
<comment type="similarity">
    <text evidence="2">Belongs to the glycosyltransferase 2 family.</text>
</comment>
<evidence type="ECO:0000313" key="6">
    <source>
        <dbReference type="EMBL" id="BBH18085.1"/>
    </source>
</evidence>
<evidence type="ECO:0000256" key="3">
    <source>
        <dbReference type="ARBA" id="ARBA00022676"/>
    </source>
</evidence>
<dbReference type="PANTHER" id="PTHR43179">
    <property type="entry name" value="RHAMNOSYLTRANSFERASE WBBL"/>
    <property type="match status" value="1"/>
</dbReference>
<accession>A0A3G9IPU6</accession>
<keyword evidence="5" id="KW-0812">Transmembrane</keyword>
<sequence length="336" mass="37009">MTRVSVVMLAWGDEPLLVEAVDAALASREVAVEVVLVDNGCTDDGVDRVRDRPGVVVVDPGSNLGFAAGCNFGARHASGDVLAFINSDAVVDPFALAHLAAGLTDEVGITSASLRLFQSPELMNSAGNPVHYTGLSWAGGCDEPATSWAEPRDIPSATGAATAMRADRFAELGGFCEPMFAYCEDTDLSLRAWQHGWRVAYVPDAIVLHFYEFSRNDLKYYLLERNRLFMILTLFQLRTLLVLAPALCGLELAILLMAKKDGWATQKVNGWKWLWQNRQLIRDRRRELQARRKVSDRDLAWLITGDLNPGEGSGMTVGNAPRAISRTYWNLAKRLI</sequence>
<dbReference type="RefSeq" id="WP_125569441.1">
    <property type="nucleotide sequence ID" value="NZ_AP019307.1"/>
</dbReference>